<sequence length="83" mass="9873">MLPAWRFTLRKVAWRRCFHAHGCIYGGYNRLCHYSLRLSNAGKLYEKVNKTIYIDCDSKYNVTTSSFVKLHGIFLYHKIYKCC</sequence>
<dbReference type="AlphaFoldDB" id="A0A212IW86"/>
<accession>A0A212IW86</accession>
<proteinExistence type="predicted"/>
<organism evidence="1">
    <name type="scientific">uncultured delta proteobacterium</name>
    <dbReference type="NCBI Taxonomy" id="34034"/>
    <lineage>
        <taxon>Bacteria</taxon>
        <taxon>Deltaproteobacteria</taxon>
        <taxon>environmental samples</taxon>
    </lineage>
</organism>
<name>A0A212IW86_9DELT</name>
<gene>
    <name evidence="1" type="ORF">KL86DPRO_10200</name>
</gene>
<evidence type="ECO:0000313" key="1">
    <source>
        <dbReference type="EMBL" id="SBV91491.1"/>
    </source>
</evidence>
<dbReference type="EMBL" id="FLUQ01000001">
    <property type="protein sequence ID" value="SBV91491.1"/>
    <property type="molecule type" value="Genomic_DNA"/>
</dbReference>
<reference evidence="1" key="1">
    <citation type="submission" date="2016-04" db="EMBL/GenBank/DDBJ databases">
        <authorList>
            <person name="Evans L.H."/>
            <person name="Alamgir A."/>
            <person name="Owens N."/>
            <person name="Weber N.D."/>
            <person name="Virtaneva K."/>
            <person name="Barbian K."/>
            <person name="Babar A."/>
            <person name="Rosenke K."/>
        </authorList>
    </citation>
    <scope>NUCLEOTIDE SEQUENCE</scope>
    <source>
        <strain evidence="1">86</strain>
    </source>
</reference>
<protein>
    <submittedName>
        <fullName evidence="1">Uncharacterized protein</fullName>
    </submittedName>
</protein>